<protein>
    <recommendedName>
        <fullName evidence="7">Spermidine/putrescine import ATP-binding protein PotA</fullName>
        <ecNumber evidence="7">7.6.2.11</ecNumber>
    </recommendedName>
</protein>
<keyword evidence="5 7" id="KW-1278">Translocase</keyword>
<dbReference type="NCBIfam" id="TIGR01187">
    <property type="entry name" value="potA"/>
    <property type="match status" value="1"/>
</dbReference>
<dbReference type="InterPro" id="IPR005893">
    <property type="entry name" value="PotA-like"/>
</dbReference>
<dbReference type="AlphaFoldDB" id="A0A3G1KRU3"/>
<name>A0A3G1KRU3_FORW1</name>
<evidence type="ECO:0000313" key="10">
    <source>
        <dbReference type="Proteomes" id="UP000323521"/>
    </source>
</evidence>
<feature type="domain" description="ABC transporter" evidence="8">
    <location>
        <begin position="6"/>
        <end position="236"/>
    </location>
</feature>
<keyword evidence="10" id="KW-1185">Reference proteome</keyword>
<dbReference type="InterPro" id="IPR027417">
    <property type="entry name" value="P-loop_NTPase"/>
</dbReference>
<dbReference type="SUPFAM" id="SSF50331">
    <property type="entry name" value="MOP-like"/>
    <property type="match status" value="1"/>
</dbReference>
<dbReference type="InterPro" id="IPR003439">
    <property type="entry name" value="ABC_transporter-like_ATP-bd"/>
</dbReference>
<dbReference type="PANTHER" id="PTHR42781">
    <property type="entry name" value="SPERMIDINE/PUTRESCINE IMPORT ATP-BINDING PROTEIN POTA"/>
    <property type="match status" value="1"/>
</dbReference>
<dbReference type="Pfam" id="PF00005">
    <property type="entry name" value="ABC_tran"/>
    <property type="match status" value="1"/>
</dbReference>
<comment type="similarity">
    <text evidence="7">Belongs to the ABC transporter superfamily. Spermidine/putrescine importer (TC 3.A.1.11.1) family.</text>
</comment>
<evidence type="ECO:0000256" key="3">
    <source>
        <dbReference type="ARBA" id="ARBA00022741"/>
    </source>
</evidence>
<dbReference type="FunFam" id="3.40.50.300:FF:000133">
    <property type="entry name" value="Spermidine/putrescine import ATP-binding protein PotA"/>
    <property type="match status" value="1"/>
</dbReference>
<dbReference type="SUPFAM" id="SSF52540">
    <property type="entry name" value="P-loop containing nucleoside triphosphate hydrolases"/>
    <property type="match status" value="1"/>
</dbReference>
<dbReference type="EC" id="7.6.2.11" evidence="7"/>
<dbReference type="GO" id="GO:0043190">
    <property type="term" value="C:ATP-binding cassette (ABC) transporter complex"/>
    <property type="evidence" value="ECO:0007669"/>
    <property type="project" value="InterPro"/>
</dbReference>
<dbReference type="GO" id="GO:0016887">
    <property type="term" value="F:ATP hydrolysis activity"/>
    <property type="evidence" value="ECO:0007669"/>
    <property type="project" value="InterPro"/>
</dbReference>
<dbReference type="EMBL" id="CP017634">
    <property type="protein sequence ID" value="ATW25178.1"/>
    <property type="molecule type" value="Genomic_DNA"/>
</dbReference>
<evidence type="ECO:0000256" key="4">
    <source>
        <dbReference type="ARBA" id="ARBA00022840"/>
    </source>
</evidence>
<dbReference type="OrthoDB" id="9802264at2"/>
<dbReference type="Gene3D" id="3.40.50.300">
    <property type="entry name" value="P-loop containing nucleotide triphosphate hydrolases"/>
    <property type="match status" value="1"/>
</dbReference>
<accession>A0A3G1KRU3</accession>
<dbReference type="Pfam" id="PF08402">
    <property type="entry name" value="TOBE_2"/>
    <property type="match status" value="1"/>
</dbReference>
<dbReference type="PROSITE" id="PS00211">
    <property type="entry name" value="ABC_TRANSPORTER_1"/>
    <property type="match status" value="1"/>
</dbReference>
<evidence type="ECO:0000256" key="6">
    <source>
        <dbReference type="ARBA" id="ARBA00023136"/>
    </source>
</evidence>
<dbReference type="InterPro" id="IPR003593">
    <property type="entry name" value="AAA+_ATPase"/>
</dbReference>
<keyword evidence="3 7" id="KW-0547">Nucleotide-binding</keyword>
<dbReference type="KEGG" id="fwa:DCMF_10715"/>
<dbReference type="InterPro" id="IPR017879">
    <property type="entry name" value="PotA_ATP-bd"/>
</dbReference>
<dbReference type="GO" id="GO:0005524">
    <property type="term" value="F:ATP binding"/>
    <property type="evidence" value="ECO:0007669"/>
    <property type="project" value="UniProtKB-KW"/>
</dbReference>
<evidence type="ECO:0000313" key="9">
    <source>
        <dbReference type="EMBL" id="ATW25178.1"/>
    </source>
</evidence>
<evidence type="ECO:0000256" key="2">
    <source>
        <dbReference type="ARBA" id="ARBA00022475"/>
    </source>
</evidence>
<comment type="catalytic activity">
    <reaction evidence="7">
        <text>ATP + H2O + polyamine-[polyamine-binding protein]Side 1 = ADP + phosphate + polyamineSide 2 + [polyamine-binding protein]Side 1.</text>
        <dbReference type="EC" id="7.6.2.11"/>
    </reaction>
</comment>
<reference evidence="9 10" key="1">
    <citation type="submission" date="2016-10" db="EMBL/GenBank/DDBJ databases">
        <title>Complete Genome Sequence of Peptococcaceae strain DCMF.</title>
        <authorList>
            <person name="Edwards R.J."/>
            <person name="Holland S.I."/>
            <person name="Deshpande N.P."/>
            <person name="Wong Y.K."/>
            <person name="Ertan H."/>
            <person name="Manefield M."/>
            <person name="Russell T.L."/>
            <person name="Lee M.J."/>
        </authorList>
    </citation>
    <scope>NUCLEOTIDE SEQUENCE [LARGE SCALE GENOMIC DNA]</scope>
    <source>
        <strain evidence="9 10">DCMF</strain>
    </source>
</reference>
<dbReference type="NCBIfam" id="NF043075">
    <property type="entry name" value="MMSYN1_0197"/>
    <property type="match status" value="1"/>
</dbReference>
<evidence type="ECO:0000259" key="8">
    <source>
        <dbReference type="PROSITE" id="PS50893"/>
    </source>
</evidence>
<sequence length="348" mass="38825">MAQHIIELVNVSKEYDGNEALKNIRLYIRKNEFLTLLGPSGCGKTTTLRVIGGFEQPSSGEILFEGKNINSLPPYKRRVNTVFQRYALFPHMNVFENIAFGLKIKQIAQNVIQERVRAILSLVNLSGYETRSVDSLSGGQQQRVAIARAVVNEPEVLLLDEPLGALDLKLRKDMQLELKKMQRRLGITFVYVTHDQEEALTMSDTVVVLNNGEIQQIGTPQDIYNEPKNAFVAEFIGESNIVSGIMIEDGSVRFAGRDFACVDKGFLKMEPVDVVVRPEDIKMVPEDQGMLKGVVTSVIFKGVHYEMEVLGAGFTWKIHNTTMAAVDSRVGLNIFPNDIHIMKKAGGI</sequence>
<keyword evidence="4 7" id="KW-0067">ATP-binding</keyword>
<evidence type="ECO:0000256" key="7">
    <source>
        <dbReference type="RuleBase" id="RU364083"/>
    </source>
</evidence>
<dbReference type="RefSeq" id="WP_148134433.1">
    <property type="nucleotide sequence ID" value="NZ_CP017634.1"/>
</dbReference>
<organism evidence="9 10">
    <name type="scientific">Formimonas warabiya</name>
    <dbReference type="NCBI Taxonomy" id="1761012"/>
    <lineage>
        <taxon>Bacteria</taxon>
        <taxon>Bacillati</taxon>
        <taxon>Bacillota</taxon>
        <taxon>Clostridia</taxon>
        <taxon>Eubacteriales</taxon>
        <taxon>Peptococcaceae</taxon>
        <taxon>Candidatus Formimonas</taxon>
    </lineage>
</organism>
<gene>
    <name evidence="7" type="primary">potA</name>
    <name evidence="9" type="ORF">DCMF_10715</name>
</gene>
<proteinExistence type="inferred from homology"/>
<dbReference type="Proteomes" id="UP000323521">
    <property type="component" value="Chromosome"/>
</dbReference>
<comment type="subunit">
    <text evidence="7">The complex is composed of two ATP-binding proteins (PotA), two transmembrane proteins (PotB and PotC) and a solute-binding protein (PotD).</text>
</comment>
<evidence type="ECO:0000256" key="1">
    <source>
        <dbReference type="ARBA" id="ARBA00022448"/>
    </source>
</evidence>
<dbReference type="InterPro" id="IPR008995">
    <property type="entry name" value="Mo/tungstate-bd_C_term_dom"/>
</dbReference>
<dbReference type="PANTHER" id="PTHR42781:SF4">
    <property type="entry name" value="SPERMIDINE_PUTRESCINE IMPORT ATP-BINDING PROTEIN POTA"/>
    <property type="match status" value="1"/>
</dbReference>
<keyword evidence="1 7" id="KW-0813">Transport</keyword>
<dbReference type="InterPro" id="IPR017871">
    <property type="entry name" value="ABC_transporter-like_CS"/>
</dbReference>
<dbReference type="GO" id="GO:0015594">
    <property type="term" value="F:ABC-type putrescine transporter activity"/>
    <property type="evidence" value="ECO:0007669"/>
    <property type="project" value="InterPro"/>
</dbReference>
<dbReference type="CDD" id="cd03300">
    <property type="entry name" value="ABC_PotA_N"/>
    <property type="match status" value="1"/>
</dbReference>
<dbReference type="InterPro" id="IPR050093">
    <property type="entry name" value="ABC_SmlMolc_Importer"/>
</dbReference>
<dbReference type="SMART" id="SM00382">
    <property type="entry name" value="AAA"/>
    <property type="match status" value="1"/>
</dbReference>
<dbReference type="Gene3D" id="2.40.50.100">
    <property type="match status" value="1"/>
</dbReference>
<dbReference type="PROSITE" id="PS50893">
    <property type="entry name" value="ABC_TRANSPORTER_2"/>
    <property type="match status" value="1"/>
</dbReference>
<keyword evidence="2 7" id="KW-1003">Cell membrane</keyword>
<evidence type="ECO:0000256" key="5">
    <source>
        <dbReference type="ARBA" id="ARBA00022967"/>
    </source>
</evidence>
<comment type="function">
    <text evidence="7">Part of the ABC transporter complex PotABCD involved in spermidine/putrescine import. Responsible for energy coupling to the transport system.</text>
</comment>
<keyword evidence="6 7" id="KW-0472">Membrane</keyword>
<dbReference type="InterPro" id="IPR013611">
    <property type="entry name" value="Transp-assoc_OB_typ2"/>
</dbReference>